<gene>
    <name evidence="7" type="ORF">CONPUDRAFT_120606</name>
</gene>
<dbReference type="SUPFAM" id="SSF47616">
    <property type="entry name" value="GST C-terminal domain-like"/>
    <property type="match status" value="1"/>
</dbReference>
<name>A0A5M3MZY8_CONPW</name>
<dbReference type="SFLD" id="SFLDG01154">
    <property type="entry name" value="Main.5:_Phi-like"/>
    <property type="match status" value="1"/>
</dbReference>
<proteinExistence type="inferred from homology"/>
<dbReference type="InterPro" id="IPR004045">
    <property type="entry name" value="Glutathione_S-Trfase_N"/>
</dbReference>
<comment type="caution">
    <text evidence="7">The sequence shown here is derived from an EMBL/GenBank/DDBJ whole genome shotgun (WGS) entry which is preliminary data.</text>
</comment>
<dbReference type="SFLD" id="SFLDS00019">
    <property type="entry name" value="Glutathione_Transferase_(cytos"/>
    <property type="match status" value="1"/>
</dbReference>
<evidence type="ECO:0000259" key="5">
    <source>
        <dbReference type="PROSITE" id="PS50404"/>
    </source>
</evidence>
<dbReference type="PROSITE" id="PS50404">
    <property type="entry name" value="GST_NTER"/>
    <property type="match status" value="1"/>
</dbReference>
<dbReference type="PROSITE" id="PS50405">
    <property type="entry name" value="GST_CTER"/>
    <property type="match status" value="1"/>
</dbReference>
<dbReference type="EC" id="2.5.1.18" evidence="1"/>
<evidence type="ECO:0000256" key="2">
    <source>
        <dbReference type="ARBA" id="ARBA00022679"/>
    </source>
</evidence>
<dbReference type="GO" id="GO:0005737">
    <property type="term" value="C:cytoplasm"/>
    <property type="evidence" value="ECO:0007669"/>
    <property type="project" value="TreeGrafter"/>
</dbReference>
<dbReference type="Pfam" id="PF00043">
    <property type="entry name" value="GST_C"/>
    <property type="match status" value="1"/>
</dbReference>
<evidence type="ECO:0000256" key="1">
    <source>
        <dbReference type="ARBA" id="ARBA00012452"/>
    </source>
</evidence>
<dbReference type="InterPro" id="IPR040079">
    <property type="entry name" value="Glutathione_S-Trfase"/>
</dbReference>
<dbReference type="AlphaFoldDB" id="A0A5M3MZY8"/>
<evidence type="ECO:0000313" key="8">
    <source>
        <dbReference type="Proteomes" id="UP000053558"/>
    </source>
</evidence>
<keyword evidence="2 7" id="KW-0808">Transferase</keyword>
<dbReference type="EMBL" id="JH711575">
    <property type="protein sequence ID" value="EIW84596.1"/>
    <property type="molecule type" value="Genomic_DNA"/>
</dbReference>
<dbReference type="FunFam" id="3.40.30.10:FF:000016">
    <property type="entry name" value="Glutathione S-transferase F2"/>
    <property type="match status" value="1"/>
</dbReference>
<dbReference type="InterPro" id="IPR010987">
    <property type="entry name" value="Glutathione-S-Trfase_C-like"/>
</dbReference>
<dbReference type="Gene3D" id="1.20.1050.10">
    <property type="match status" value="1"/>
</dbReference>
<evidence type="ECO:0000259" key="6">
    <source>
        <dbReference type="PROSITE" id="PS50405"/>
    </source>
</evidence>
<dbReference type="InterPro" id="IPR036249">
    <property type="entry name" value="Thioredoxin-like_sf"/>
</dbReference>
<comment type="similarity">
    <text evidence="4">Belongs to the GST superfamily.</text>
</comment>
<evidence type="ECO:0000313" key="7">
    <source>
        <dbReference type="EMBL" id="EIW84596.1"/>
    </source>
</evidence>
<protein>
    <recommendedName>
        <fullName evidence="1">glutathione transferase</fullName>
        <ecNumber evidence="1">2.5.1.18</ecNumber>
    </recommendedName>
</protein>
<dbReference type="SFLD" id="SFLDG00358">
    <property type="entry name" value="Main_(cytGST)"/>
    <property type="match status" value="1"/>
</dbReference>
<accession>A0A5M3MZY8</accession>
<evidence type="ECO:0000256" key="3">
    <source>
        <dbReference type="ARBA" id="ARBA00047960"/>
    </source>
</evidence>
<dbReference type="Gene3D" id="3.40.30.10">
    <property type="entry name" value="Glutaredoxin"/>
    <property type="match status" value="1"/>
</dbReference>
<dbReference type="GO" id="GO:0043295">
    <property type="term" value="F:glutathione binding"/>
    <property type="evidence" value="ECO:0007669"/>
    <property type="project" value="TreeGrafter"/>
</dbReference>
<sequence length="211" mass="23698">MVLKLYGYPTSTCTLRVAVTLKEKNVPFEFIPVDLVGGQHKTPAFTANQPFGQVPYIVEDDGFQMYESRAIARYIAAKYAGVGEQLIPKDLRESAIFEQGASIELTDYEPFVSGLAWENKFTQMYGGTKDEKRAESLLATWRSKLDAYDKILGQQKYIGGNKITLADLFHLPYGSVLLGIGIDEFSSRPNVARWWNDITSRPSWQAIKDGL</sequence>
<dbReference type="GeneID" id="19199556"/>
<dbReference type="PANTHER" id="PTHR43900:SF3">
    <property type="entry name" value="GLUTATHIONE S-TRANSFERASE RHO"/>
    <property type="match status" value="1"/>
</dbReference>
<dbReference type="PANTHER" id="PTHR43900">
    <property type="entry name" value="GLUTATHIONE S-TRANSFERASE RHO"/>
    <property type="match status" value="1"/>
</dbReference>
<feature type="domain" description="GST C-terminal" evidence="6">
    <location>
        <begin position="90"/>
        <end position="211"/>
    </location>
</feature>
<reference evidence="8" key="1">
    <citation type="journal article" date="2012" name="Science">
        <title>The Paleozoic origin of enzymatic lignin decomposition reconstructed from 31 fungal genomes.</title>
        <authorList>
            <person name="Floudas D."/>
            <person name="Binder M."/>
            <person name="Riley R."/>
            <person name="Barry K."/>
            <person name="Blanchette R.A."/>
            <person name="Henrissat B."/>
            <person name="Martinez A.T."/>
            <person name="Otillar R."/>
            <person name="Spatafora J.W."/>
            <person name="Yadav J.S."/>
            <person name="Aerts A."/>
            <person name="Benoit I."/>
            <person name="Boyd A."/>
            <person name="Carlson A."/>
            <person name="Copeland A."/>
            <person name="Coutinho P.M."/>
            <person name="de Vries R.P."/>
            <person name="Ferreira P."/>
            <person name="Findley K."/>
            <person name="Foster B."/>
            <person name="Gaskell J."/>
            <person name="Glotzer D."/>
            <person name="Gorecki P."/>
            <person name="Heitman J."/>
            <person name="Hesse C."/>
            <person name="Hori C."/>
            <person name="Igarashi K."/>
            <person name="Jurgens J.A."/>
            <person name="Kallen N."/>
            <person name="Kersten P."/>
            <person name="Kohler A."/>
            <person name="Kuees U."/>
            <person name="Kumar T.K.A."/>
            <person name="Kuo A."/>
            <person name="LaButti K."/>
            <person name="Larrondo L.F."/>
            <person name="Lindquist E."/>
            <person name="Ling A."/>
            <person name="Lombard V."/>
            <person name="Lucas S."/>
            <person name="Lundell T."/>
            <person name="Martin R."/>
            <person name="McLaughlin D.J."/>
            <person name="Morgenstern I."/>
            <person name="Morin E."/>
            <person name="Murat C."/>
            <person name="Nagy L.G."/>
            <person name="Nolan M."/>
            <person name="Ohm R.A."/>
            <person name="Patyshakuliyeva A."/>
            <person name="Rokas A."/>
            <person name="Ruiz-Duenas F.J."/>
            <person name="Sabat G."/>
            <person name="Salamov A."/>
            <person name="Samejima M."/>
            <person name="Schmutz J."/>
            <person name="Slot J.C."/>
            <person name="St John F."/>
            <person name="Stenlid J."/>
            <person name="Sun H."/>
            <person name="Sun S."/>
            <person name="Syed K."/>
            <person name="Tsang A."/>
            <person name="Wiebenga A."/>
            <person name="Young D."/>
            <person name="Pisabarro A."/>
            <person name="Eastwood D.C."/>
            <person name="Martin F."/>
            <person name="Cullen D."/>
            <person name="Grigoriev I.V."/>
            <person name="Hibbett D.S."/>
        </authorList>
    </citation>
    <scope>NUCLEOTIDE SEQUENCE [LARGE SCALE GENOMIC DNA]</scope>
    <source>
        <strain evidence="8">RWD-64-598 SS2</strain>
    </source>
</reference>
<dbReference type="GO" id="GO:0006749">
    <property type="term" value="P:glutathione metabolic process"/>
    <property type="evidence" value="ECO:0007669"/>
    <property type="project" value="TreeGrafter"/>
</dbReference>
<comment type="catalytic activity">
    <reaction evidence="3">
        <text>RX + glutathione = an S-substituted glutathione + a halide anion + H(+)</text>
        <dbReference type="Rhea" id="RHEA:16437"/>
        <dbReference type="ChEBI" id="CHEBI:15378"/>
        <dbReference type="ChEBI" id="CHEBI:16042"/>
        <dbReference type="ChEBI" id="CHEBI:17792"/>
        <dbReference type="ChEBI" id="CHEBI:57925"/>
        <dbReference type="ChEBI" id="CHEBI:90779"/>
        <dbReference type="EC" id="2.5.1.18"/>
    </reaction>
</comment>
<keyword evidence="8" id="KW-1185">Reference proteome</keyword>
<dbReference type="Pfam" id="PF02798">
    <property type="entry name" value="GST_N"/>
    <property type="match status" value="1"/>
</dbReference>
<dbReference type="InterPro" id="IPR036282">
    <property type="entry name" value="Glutathione-S-Trfase_C_sf"/>
</dbReference>
<feature type="domain" description="GST N-terminal" evidence="5">
    <location>
        <begin position="1"/>
        <end position="83"/>
    </location>
</feature>
<organism evidence="7 8">
    <name type="scientific">Coniophora puteana (strain RWD-64-598)</name>
    <name type="common">Brown rot fungus</name>
    <dbReference type="NCBI Taxonomy" id="741705"/>
    <lineage>
        <taxon>Eukaryota</taxon>
        <taxon>Fungi</taxon>
        <taxon>Dikarya</taxon>
        <taxon>Basidiomycota</taxon>
        <taxon>Agaricomycotina</taxon>
        <taxon>Agaricomycetes</taxon>
        <taxon>Agaricomycetidae</taxon>
        <taxon>Boletales</taxon>
        <taxon>Coniophorineae</taxon>
        <taxon>Coniophoraceae</taxon>
        <taxon>Coniophora</taxon>
    </lineage>
</organism>
<dbReference type="OMA" id="INRESWQ"/>
<dbReference type="InterPro" id="IPR004046">
    <property type="entry name" value="GST_C"/>
</dbReference>
<dbReference type="RefSeq" id="XP_007766256.1">
    <property type="nucleotide sequence ID" value="XM_007768066.1"/>
</dbReference>
<dbReference type="Proteomes" id="UP000053558">
    <property type="component" value="Unassembled WGS sequence"/>
</dbReference>
<dbReference type="KEGG" id="cput:CONPUDRAFT_120606"/>
<dbReference type="OrthoDB" id="249703at2759"/>
<dbReference type="CDD" id="cd03053">
    <property type="entry name" value="GST_N_Phi"/>
    <property type="match status" value="1"/>
</dbReference>
<evidence type="ECO:0000256" key="4">
    <source>
        <dbReference type="RuleBase" id="RU003494"/>
    </source>
</evidence>
<dbReference type="GO" id="GO:0004364">
    <property type="term" value="F:glutathione transferase activity"/>
    <property type="evidence" value="ECO:0007669"/>
    <property type="project" value="UniProtKB-EC"/>
</dbReference>
<dbReference type="SUPFAM" id="SSF52833">
    <property type="entry name" value="Thioredoxin-like"/>
    <property type="match status" value="1"/>
</dbReference>